<dbReference type="KEGG" id="acep:105627626"/>
<dbReference type="Proteomes" id="UP000005205">
    <property type="component" value="Unassembled WGS sequence"/>
</dbReference>
<dbReference type="InterPro" id="IPR013578">
    <property type="entry name" value="Peptidase_M16C_assoc"/>
</dbReference>
<dbReference type="eggNOG" id="KOG2019">
    <property type="taxonomic scope" value="Eukaryota"/>
</dbReference>
<comment type="cofactor">
    <cofactor evidence="1">
        <name>Zn(2+)</name>
        <dbReference type="ChEBI" id="CHEBI:29105"/>
    </cofactor>
</comment>
<feature type="repeat" description="ANK" evidence="12">
    <location>
        <begin position="481"/>
        <end position="513"/>
    </location>
</feature>
<dbReference type="SUPFAM" id="SSF48403">
    <property type="entry name" value="Ankyrin repeat"/>
    <property type="match status" value="2"/>
</dbReference>
<feature type="repeat" description="ANK" evidence="12">
    <location>
        <begin position="733"/>
        <end position="765"/>
    </location>
</feature>
<accession>A0A158P3D7</accession>
<dbReference type="SMART" id="SM01264">
    <property type="entry name" value="M16C_associated"/>
    <property type="match status" value="1"/>
</dbReference>
<evidence type="ECO:0000259" key="13">
    <source>
        <dbReference type="PROSITE" id="PS51205"/>
    </source>
</evidence>
<dbReference type="InterPro" id="IPR003123">
    <property type="entry name" value="VPS9"/>
</dbReference>
<dbReference type="PRINTS" id="PR01415">
    <property type="entry name" value="ANKYRIN"/>
</dbReference>
<evidence type="ECO:0000256" key="3">
    <source>
        <dbReference type="ARBA" id="ARBA00007575"/>
    </source>
</evidence>
<feature type="repeat" description="ANK" evidence="12">
    <location>
        <begin position="448"/>
        <end position="480"/>
    </location>
</feature>
<feature type="domain" description="VPS9" evidence="13">
    <location>
        <begin position="241"/>
        <end position="377"/>
    </location>
</feature>
<keyword evidence="11" id="KW-0496">Mitochondrion</keyword>
<dbReference type="Pfam" id="PF22516">
    <property type="entry name" value="PreP_C"/>
    <property type="match status" value="1"/>
</dbReference>
<comment type="subcellular location">
    <subcellularLocation>
        <location evidence="2">Mitochondrion</location>
    </subcellularLocation>
</comment>
<dbReference type="CDD" id="cd22885">
    <property type="entry name" value="ANKRD27_zf1"/>
    <property type="match status" value="1"/>
</dbReference>
<dbReference type="Pfam" id="PF00023">
    <property type="entry name" value="Ank"/>
    <property type="match status" value="1"/>
</dbReference>
<keyword evidence="9" id="KW-0809">Transit peptide</keyword>
<dbReference type="Gene3D" id="1.20.1050.80">
    <property type="entry name" value="VPS9 domain"/>
    <property type="match status" value="1"/>
</dbReference>
<name>A0A158P3D7_ATTCE</name>
<dbReference type="SUPFAM" id="SSF109993">
    <property type="entry name" value="VPS9 domain"/>
    <property type="match status" value="1"/>
</dbReference>
<dbReference type="EMBL" id="ADTU01007654">
    <property type="status" value="NOT_ANNOTATED_CDS"/>
    <property type="molecule type" value="Genomic_DNA"/>
</dbReference>
<evidence type="ECO:0000256" key="9">
    <source>
        <dbReference type="ARBA" id="ARBA00022946"/>
    </source>
</evidence>
<dbReference type="Pfam" id="PF13857">
    <property type="entry name" value="Ank_5"/>
    <property type="match status" value="1"/>
</dbReference>
<dbReference type="FunFam" id="3.30.830.10:FF:000013">
    <property type="entry name" value="Mitochondrial presequence protease"/>
    <property type="match status" value="1"/>
</dbReference>
<evidence type="ECO:0000256" key="1">
    <source>
        <dbReference type="ARBA" id="ARBA00001947"/>
    </source>
</evidence>
<dbReference type="FunFam" id="3.30.830.10:FF:000009">
    <property type="entry name" value="Presequence protease, mitochondrial"/>
    <property type="match status" value="1"/>
</dbReference>
<dbReference type="EnsemblMetazoa" id="XM_012208905.1">
    <property type="protein sequence ID" value="XP_012064295.1"/>
    <property type="gene ID" value="LOC105627626"/>
</dbReference>
<evidence type="ECO:0000256" key="2">
    <source>
        <dbReference type="ARBA" id="ARBA00004173"/>
    </source>
</evidence>
<evidence type="ECO:0000313" key="15">
    <source>
        <dbReference type="Proteomes" id="UP000005205"/>
    </source>
</evidence>
<evidence type="ECO:0000256" key="8">
    <source>
        <dbReference type="ARBA" id="ARBA00022833"/>
    </source>
</evidence>
<dbReference type="GO" id="GO:0005759">
    <property type="term" value="C:mitochondrial matrix"/>
    <property type="evidence" value="ECO:0007669"/>
    <property type="project" value="TreeGrafter"/>
</dbReference>
<keyword evidence="10" id="KW-0482">Metalloprotease</keyword>
<feature type="repeat" description="ANK" evidence="12">
    <location>
        <begin position="801"/>
        <end position="833"/>
    </location>
</feature>
<keyword evidence="8" id="KW-0862">Zinc</keyword>
<evidence type="ECO:0000256" key="7">
    <source>
        <dbReference type="ARBA" id="ARBA00022801"/>
    </source>
</evidence>
<reference evidence="15" key="1">
    <citation type="journal article" date="2011" name="PLoS Genet.">
        <title>The genome sequence of the leaf-cutter ant Atta cephalotes reveals insights into its obligate symbiotic lifestyle.</title>
        <authorList>
            <person name="Suen G."/>
            <person name="Teiling C."/>
            <person name="Li L."/>
            <person name="Holt C."/>
            <person name="Abouheif E."/>
            <person name="Bornberg-Bauer E."/>
            <person name="Bouffard P."/>
            <person name="Caldera E.J."/>
            <person name="Cash E."/>
            <person name="Cavanaugh A."/>
            <person name="Denas O."/>
            <person name="Elhaik E."/>
            <person name="Fave M.J."/>
            <person name="Gadau J."/>
            <person name="Gibson J.D."/>
            <person name="Graur D."/>
            <person name="Grubbs K.J."/>
            <person name="Hagen D.E."/>
            <person name="Harkins T.T."/>
            <person name="Helmkampf M."/>
            <person name="Hu H."/>
            <person name="Johnson B.R."/>
            <person name="Kim J."/>
            <person name="Marsh S.E."/>
            <person name="Moeller J.A."/>
            <person name="Munoz-Torres M.C."/>
            <person name="Murphy M.C."/>
            <person name="Naughton M.C."/>
            <person name="Nigam S."/>
            <person name="Overson R."/>
            <person name="Rajakumar R."/>
            <person name="Reese J.T."/>
            <person name="Scott J.J."/>
            <person name="Smith C.R."/>
            <person name="Tao S."/>
            <person name="Tsutsui N.D."/>
            <person name="Viljakainen L."/>
            <person name="Wissler L."/>
            <person name="Yandell M.D."/>
            <person name="Zimmer F."/>
            <person name="Taylor J."/>
            <person name="Slater S.C."/>
            <person name="Clifton S.W."/>
            <person name="Warren W.C."/>
            <person name="Elsik C.G."/>
            <person name="Smith C.D."/>
            <person name="Weinstock G.M."/>
            <person name="Gerardo N.M."/>
            <person name="Currie C.R."/>
        </authorList>
    </citation>
    <scope>NUCLEOTIDE SEQUENCE [LARGE SCALE GENOMIC DNA]</scope>
</reference>
<dbReference type="PROSITE" id="PS50297">
    <property type="entry name" value="ANK_REP_REGION"/>
    <property type="match status" value="7"/>
</dbReference>
<dbReference type="Pfam" id="PF05193">
    <property type="entry name" value="Peptidase_M16_C"/>
    <property type="match status" value="1"/>
</dbReference>
<dbReference type="InParanoid" id="A0A158P3D7"/>
<dbReference type="Gene3D" id="3.30.830.10">
    <property type="entry name" value="Metalloenzyme, LuxS/M16 peptidase-like"/>
    <property type="match status" value="4"/>
</dbReference>
<dbReference type="GO" id="GO:0016485">
    <property type="term" value="P:protein processing"/>
    <property type="evidence" value="ECO:0007669"/>
    <property type="project" value="TreeGrafter"/>
</dbReference>
<sequence length="1889" mass="214739">MNAGYDEDLTENQFLRELRDEHEATFQRAVQEGWIICVPRSGSFISRRLEEDEVNAHILVPGKDLSVAGFSSLSGREVLVEDRILYIKHDDAEQYSSRLLFEEIFYSDDSRKYCVWCTERPLEASMYVSDNYVSVITNLQEAVNFLQVELLDRQLRDDLETKIKDFFYVNKNLERKSIQTQRDLVHELYADCLEMLLDNAMLRKKISGKKQYHWNIRVSLETYILYALRDVLLKSLSAGTTVEDANLNKIIRNLDGIQLNDLRVRSDLQSRVHGGKMELSRLDSFVTVLGKIECLRRTVNYVSRGTLSSVTSDDLLPVLVYFIVNAGLSNWMAQLYFMRQFRLSTSSAYEMDEAGFLITSLEAAITHIKSGVIYSNDKYSTLMSQSERSSIGYLFACIKNGNLSEVKRNLTYNGSNDVTLCHPLCTCASCERNWTKQRDLNACPKDDKGLTPLHVAVLHDQIVIVDFLLNRDTDINVVDSDGLTALHYTCIKGHQNILLLMLHANADPAVTDSRGNTPLHLAVDRGHENCVKALLYLTEHMKMPVNANIANDNGDTPLHLAARWGYYAIVDILLEYGANCRMINKKGQTPLMVTYSETIAELLRCNAASSSICNNVASLSSRPLVQPCQSVPFQQQRRRVTLENKSPSHPKSYANAMQHRMMDKLLAAIVDGDICLACYYLGLEIYRERPSGVRTTLCHHPLCDCERCSALGEGKLERKQRQRTLAINTCNGLGETALHVASATGRTKMVQLLLDAGANVNVITKSEGRTPLHLACLNDRVDAAKLLLNCATCDVDAKDCKGDTPLHLATMAGNVKSVSLLIRYGACTNMRNLQNKTPLRQAEEVLSLAFSANRTNILKVLKQNSTQGAASQRHVTYRTFKSSISATSNTLHSRKEIVQDELAKFKKGEILHGFIVDEISNIDELFLTAVRLTHLSTGAQYLHLARDDTNNVFSIGFRTTPMDSTGLPHILEHTTLCGSERYPCRDPFFKMLRRSLATFMNAMTGPDYTIYPFSTQNLKDYRNLQSVYLDSVFKPNLRELDFRQEGWRLEHADVNDKNSPIIFKGVVFNEMKGIFSDNQAIMAEHLLNSILPSHTYSVISGGDPLVIPNLQYTDLLNFHMKYYHPSNSRFYSYGNFPLEDHLKFVNDRYLFLSDRMDVSMSEVPAEKRWSKAKKKHIACKLDPLLADPSRHGTIAIAHLCNDITDTQTTFEMYVLSQLLLRGPNSAFYKFLVESNISTGFGPFTGFDSQCRDTMFVVSLQGVKPEDFEKVENVFNKTVQKVIEGGFEKDHIEAVLHGIELQVKHQTSNFGLNLLFNLTSLWNHNGDLVQSLRINDAMKKLRLRIKENPKYLQSLIEIYLRDNNHKLTLTMLPDENYEQNKVLAEQELLKTKLEELSVEEKELIYENGKILLAEQQKKENVEVLPTLKIEDLKADVERYKTTNLEISGVPLQLSIQPTNGISYYRGILNTQALSTELKQLIPLFNYVIAKMGTQNYDYRSFDQMMQLKTGGLNFINHIAEHKESELKYEEGILIESYCLDRNSNDMWKLWTELFNNVKLTDLQRFETLVKMNATDLINGISHAGHIYAMSSAASLVSPIARIKESLSGLQYISRMKKVAQMDDMTSLIHNMHEIAAYVLNKKHLRSAINLSEEYQDNILNDIRVFYDSLKGRSENPYIITSDRNIDMKECGNHHILPYAVNYCSKAILTVPYMNPDYAALRVLSKLITSVYLHPEIREKGGAYSGGAKLTTEGIFSFYSYRDPNSTRTFDLFDKAYDFLIKYPLSQTEVNEAKLGVFQQIDAPIPPCNRGMIKFVNGITDDDLQKQREKLKAVTKEEVLYVAEKYLKPDQNGIRIGRSLIGPTNTDILNRHKENWLVLHQEETDQARATD</sequence>
<dbReference type="InterPro" id="IPR011249">
    <property type="entry name" value="Metalloenz_LuxS/M16"/>
</dbReference>
<evidence type="ECO:0000256" key="6">
    <source>
        <dbReference type="ARBA" id="ARBA00022723"/>
    </source>
</evidence>
<dbReference type="PROSITE" id="PS50088">
    <property type="entry name" value="ANK_REPEAT"/>
    <property type="match status" value="7"/>
</dbReference>
<dbReference type="Pfam" id="PF08367">
    <property type="entry name" value="M16C_assoc"/>
    <property type="match status" value="1"/>
</dbReference>
<organism evidence="14 15">
    <name type="scientific">Atta cephalotes</name>
    <name type="common">Leafcutter ant</name>
    <dbReference type="NCBI Taxonomy" id="12957"/>
    <lineage>
        <taxon>Eukaryota</taxon>
        <taxon>Metazoa</taxon>
        <taxon>Ecdysozoa</taxon>
        <taxon>Arthropoda</taxon>
        <taxon>Hexapoda</taxon>
        <taxon>Insecta</taxon>
        <taxon>Pterygota</taxon>
        <taxon>Neoptera</taxon>
        <taxon>Endopterygota</taxon>
        <taxon>Hymenoptera</taxon>
        <taxon>Apocrita</taxon>
        <taxon>Aculeata</taxon>
        <taxon>Formicoidea</taxon>
        <taxon>Formicidae</taxon>
        <taxon>Myrmicinae</taxon>
        <taxon>Atta</taxon>
    </lineage>
</organism>
<dbReference type="Gene3D" id="1.25.40.20">
    <property type="entry name" value="Ankyrin repeat-containing domain"/>
    <property type="match status" value="3"/>
</dbReference>
<dbReference type="STRING" id="12957.A0A158P3D7"/>
<protein>
    <recommendedName>
        <fullName evidence="4">Presequence protease, mitochondrial</fullName>
    </recommendedName>
</protein>
<dbReference type="FunCoup" id="A0A158P3D7">
    <property type="interactions" value="1676"/>
</dbReference>
<keyword evidence="12" id="KW-0040">ANK repeat</keyword>
<gene>
    <name evidence="14" type="primary">105627626</name>
</gene>
<dbReference type="OrthoDB" id="10250783at2759"/>
<evidence type="ECO:0000256" key="5">
    <source>
        <dbReference type="ARBA" id="ARBA00022670"/>
    </source>
</evidence>
<proteinExistence type="inferred from homology"/>
<feature type="repeat" description="ANK" evidence="12">
    <location>
        <begin position="514"/>
        <end position="535"/>
    </location>
</feature>
<dbReference type="SUPFAM" id="SSF63411">
    <property type="entry name" value="LuxS/MPP-like metallohydrolase"/>
    <property type="match status" value="4"/>
</dbReference>
<dbReference type="InterPro" id="IPR007863">
    <property type="entry name" value="Peptidase_M16_C"/>
</dbReference>
<feature type="repeat" description="ANK" evidence="12">
    <location>
        <begin position="553"/>
        <end position="585"/>
    </location>
</feature>
<dbReference type="GO" id="GO:0046872">
    <property type="term" value="F:metal ion binding"/>
    <property type="evidence" value="ECO:0007669"/>
    <property type="project" value="UniProtKB-KW"/>
</dbReference>
<evidence type="ECO:0000256" key="10">
    <source>
        <dbReference type="ARBA" id="ARBA00023049"/>
    </source>
</evidence>
<evidence type="ECO:0000256" key="11">
    <source>
        <dbReference type="ARBA" id="ARBA00023128"/>
    </source>
</evidence>
<dbReference type="SMART" id="SM00248">
    <property type="entry name" value="ANK"/>
    <property type="match status" value="7"/>
</dbReference>
<reference evidence="14" key="2">
    <citation type="submission" date="2016-04" db="UniProtKB">
        <authorList>
            <consortium name="EnsemblMetazoa"/>
        </authorList>
    </citation>
    <scope>IDENTIFICATION</scope>
</reference>
<dbReference type="InterPro" id="IPR002110">
    <property type="entry name" value="Ankyrin_rpt"/>
</dbReference>
<dbReference type="PROSITE" id="PS51205">
    <property type="entry name" value="VPS9"/>
    <property type="match status" value="1"/>
</dbReference>
<keyword evidence="5" id="KW-0645">Protease</keyword>
<dbReference type="InterPro" id="IPR055130">
    <property type="entry name" value="PreP_C"/>
</dbReference>
<evidence type="ECO:0000256" key="4">
    <source>
        <dbReference type="ARBA" id="ARBA00020167"/>
    </source>
</evidence>
<dbReference type="InterPro" id="IPR037191">
    <property type="entry name" value="VPS9_dom_sf"/>
</dbReference>
<keyword evidence="6" id="KW-0479">Metal-binding</keyword>
<evidence type="ECO:0000313" key="14">
    <source>
        <dbReference type="EnsemblMetazoa" id="XP_012064295.1"/>
    </source>
</evidence>
<comment type="similarity">
    <text evidence="3">Belongs to the peptidase M16 family. PreP subfamily.</text>
</comment>
<dbReference type="SMART" id="SM00167">
    <property type="entry name" value="VPS9"/>
    <property type="match status" value="1"/>
</dbReference>
<evidence type="ECO:0000256" key="12">
    <source>
        <dbReference type="PROSITE-ProRule" id="PRU00023"/>
    </source>
</evidence>
<keyword evidence="15" id="KW-1185">Reference proteome</keyword>
<keyword evidence="7" id="KW-0378">Hydrolase</keyword>
<dbReference type="PANTHER" id="PTHR43016">
    <property type="entry name" value="PRESEQUENCE PROTEASE"/>
    <property type="match status" value="1"/>
</dbReference>
<dbReference type="PANTHER" id="PTHR43016:SF13">
    <property type="entry name" value="PRESEQUENCE PROTEASE, MITOCHONDRIAL"/>
    <property type="match status" value="1"/>
</dbReference>
<dbReference type="FunFam" id="3.30.830.10:FF:000011">
    <property type="entry name" value="Presequence protease, mitochondrial"/>
    <property type="match status" value="1"/>
</dbReference>
<dbReference type="GO" id="GO:0004222">
    <property type="term" value="F:metalloendopeptidase activity"/>
    <property type="evidence" value="ECO:0007669"/>
    <property type="project" value="TreeGrafter"/>
</dbReference>
<dbReference type="InterPro" id="IPR036770">
    <property type="entry name" value="Ankyrin_rpt-contain_sf"/>
</dbReference>
<dbReference type="Pfam" id="PF02204">
    <property type="entry name" value="VPS9"/>
    <property type="match status" value="1"/>
</dbReference>
<dbReference type="Pfam" id="PF12796">
    <property type="entry name" value="Ank_2"/>
    <property type="match status" value="2"/>
</dbReference>
<feature type="repeat" description="ANK" evidence="12">
    <location>
        <begin position="767"/>
        <end position="789"/>
    </location>
</feature>